<evidence type="ECO:0000313" key="3">
    <source>
        <dbReference type="Proteomes" id="UP000182486"/>
    </source>
</evidence>
<keyword evidence="3" id="KW-1185">Reference proteome</keyword>
<dbReference type="EMBL" id="MEIA01000200">
    <property type="protein sequence ID" value="OJF12751.1"/>
    <property type="molecule type" value="Genomic_DNA"/>
</dbReference>
<protein>
    <submittedName>
        <fullName evidence="2">Uncharacterized protein</fullName>
    </submittedName>
</protein>
<accession>A0A1K0FIR7</accession>
<comment type="caution">
    <text evidence="2">The sequence shown here is derived from an EMBL/GenBank/DDBJ whole genome shotgun (WGS) entry which is preliminary data.</text>
</comment>
<sequence>MGASNKMPGTAVPAGRATQKPGRESSVKEGHLAVSELVSDRAGGPSPFGDDQTFPLPVERLTYTPTTTP</sequence>
<evidence type="ECO:0000313" key="2">
    <source>
        <dbReference type="EMBL" id="OJF12751.1"/>
    </source>
</evidence>
<dbReference type="AlphaFoldDB" id="A0A1K0FIR7"/>
<organism evidence="2 3">
    <name type="scientific">Couchioplanes caeruleus subsp. caeruleus</name>
    <dbReference type="NCBI Taxonomy" id="56427"/>
    <lineage>
        <taxon>Bacteria</taxon>
        <taxon>Bacillati</taxon>
        <taxon>Actinomycetota</taxon>
        <taxon>Actinomycetes</taxon>
        <taxon>Micromonosporales</taxon>
        <taxon>Micromonosporaceae</taxon>
        <taxon>Couchioplanes</taxon>
    </lineage>
</organism>
<gene>
    <name evidence="2" type="ORF">BG844_19005</name>
</gene>
<name>A0A1K0FIR7_9ACTN</name>
<feature type="compositionally biased region" description="Basic and acidic residues" evidence="1">
    <location>
        <begin position="21"/>
        <end position="31"/>
    </location>
</feature>
<proteinExistence type="predicted"/>
<evidence type="ECO:0000256" key="1">
    <source>
        <dbReference type="SAM" id="MobiDB-lite"/>
    </source>
</evidence>
<dbReference type="RefSeq" id="WP_071806677.1">
    <property type="nucleotide sequence ID" value="NZ_MEIA01000200.1"/>
</dbReference>
<dbReference type="Proteomes" id="UP000182486">
    <property type="component" value="Unassembled WGS sequence"/>
</dbReference>
<reference evidence="2 3" key="1">
    <citation type="submission" date="2016-09" db="EMBL/GenBank/DDBJ databases">
        <title>Couchioplanes caeruleus draft genome sequence.</title>
        <authorList>
            <person name="Sheehan J."/>
            <person name="Caffrey P."/>
        </authorList>
    </citation>
    <scope>NUCLEOTIDE SEQUENCE [LARGE SCALE GENOMIC DNA]</scope>
    <source>
        <strain evidence="2 3">DSM 43634</strain>
    </source>
</reference>
<feature type="region of interest" description="Disordered" evidence="1">
    <location>
        <begin position="1"/>
        <end position="69"/>
    </location>
</feature>